<proteinExistence type="predicted"/>
<dbReference type="AlphaFoldDB" id="A0A3P5WZX4"/>
<keyword evidence="1" id="KW-0472">Membrane</keyword>
<feature type="transmembrane region" description="Helical" evidence="1">
    <location>
        <begin position="34"/>
        <end position="54"/>
    </location>
</feature>
<dbReference type="EMBL" id="UXAV01000027">
    <property type="protein sequence ID" value="VDC23906.1"/>
    <property type="molecule type" value="Genomic_DNA"/>
</dbReference>
<organism evidence="2 3">
    <name type="scientific">Filibacter tadaridae</name>
    <dbReference type="NCBI Taxonomy" id="2483811"/>
    <lineage>
        <taxon>Bacteria</taxon>
        <taxon>Bacillati</taxon>
        <taxon>Bacillota</taxon>
        <taxon>Bacilli</taxon>
        <taxon>Bacillales</taxon>
        <taxon>Caryophanaceae</taxon>
        <taxon>Filibacter</taxon>
    </lineage>
</organism>
<gene>
    <name evidence="2" type="ORF">FILTAD_00920</name>
</gene>
<evidence type="ECO:0000313" key="3">
    <source>
        <dbReference type="Proteomes" id="UP000270468"/>
    </source>
</evidence>
<feature type="transmembrane region" description="Helical" evidence="1">
    <location>
        <begin position="6"/>
        <end position="25"/>
    </location>
</feature>
<protein>
    <recommendedName>
        <fullName evidence="4">DUF2304 domain-containing protein</fullName>
    </recommendedName>
</protein>
<dbReference type="Proteomes" id="UP000270468">
    <property type="component" value="Unassembled WGS sequence"/>
</dbReference>
<reference evidence="2 3" key="1">
    <citation type="submission" date="2018-11" db="EMBL/GenBank/DDBJ databases">
        <authorList>
            <person name="Criscuolo A."/>
        </authorList>
    </citation>
    <scope>NUCLEOTIDE SEQUENCE [LARGE SCALE GENOMIC DNA]</scope>
    <source>
        <strain evidence="2">ATB-66</strain>
    </source>
</reference>
<dbReference type="InterPro" id="IPR019277">
    <property type="entry name" value="DUF2304"/>
</dbReference>
<evidence type="ECO:0000313" key="2">
    <source>
        <dbReference type="EMBL" id="VDC23906.1"/>
    </source>
</evidence>
<accession>A0A3P5WZX4</accession>
<keyword evidence="1" id="KW-1133">Transmembrane helix</keyword>
<name>A0A3P5WZX4_9BACL</name>
<evidence type="ECO:0000256" key="1">
    <source>
        <dbReference type="SAM" id="Phobius"/>
    </source>
</evidence>
<sequence length="119" mass="13572">MNSTIQWITFAAALLFLIQVVYLTAKNKLHDKYAFIWIIFAIAGLFLSLSLPFLNDVSTKIGISYMPSLVFMFAFLVILIVLTYQTVLLSRHEKLIKQLVQEIGFLDNQLQESKRGSGK</sequence>
<keyword evidence="1" id="KW-0812">Transmembrane</keyword>
<feature type="transmembrane region" description="Helical" evidence="1">
    <location>
        <begin position="66"/>
        <end position="89"/>
    </location>
</feature>
<dbReference type="Pfam" id="PF10066">
    <property type="entry name" value="DUF2304"/>
    <property type="match status" value="1"/>
</dbReference>
<keyword evidence="3" id="KW-1185">Reference proteome</keyword>
<evidence type="ECO:0008006" key="4">
    <source>
        <dbReference type="Google" id="ProtNLM"/>
    </source>
</evidence>
<dbReference type="RefSeq" id="WP_238988146.1">
    <property type="nucleotide sequence ID" value="NZ_CBCRXF010000003.1"/>
</dbReference>